<proteinExistence type="predicted"/>
<comment type="caution">
    <text evidence="1">The sequence shown here is derived from an EMBL/GenBank/DDBJ whole genome shotgun (WGS) entry which is preliminary data.</text>
</comment>
<reference evidence="1 2" key="1">
    <citation type="submission" date="2020-04" db="EMBL/GenBank/DDBJ databases">
        <title>Plant Genome Project.</title>
        <authorList>
            <person name="Zhang R.-G."/>
        </authorList>
    </citation>
    <scope>NUCLEOTIDE SEQUENCE [LARGE SCALE GENOMIC DNA]</scope>
    <source>
        <strain evidence="1">YNK0</strain>
        <tissue evidence="1">Leaf</tissue>
    </source>
</reference>
<organism evidence="1 2">
    <name type="scientific">Tetracentron sinense</name>
    <name type="common">Spur-leaf</name>
    <dbReference type="NCBI Taxonomy" id="13715"/>
    <lineage>
        <taxon>Eukaryota</taxon>
        <taxon>Viridiplantae</taxon>
        <taxon>Streptophyta</taxon>
        <taxon>Embryophyta</taxon>
        <taxon>Tracheophyta</taxon>
        <taxon>Spermatophyta</taxon>
        <taxon>Magnoliopsida</taxon>
        <taxon>Trochodendrales</taxon>
        <taxon>Trochodendraceae</taxon>
        <taxon>Tetracentron</taxon>
    </lineage>
</organism>
<evidence type="ECO:0000313" key="2">
    <source>
        <dbReference type="Proteomes" id="UP000655225"/>
    </source>
</evidence>
<gene>
    <name evidence="1" type="ORF">HHK36_015921</name>
</gene>
<keyword evidence="2" id="KW-1185">Reference proteome</keyword>
<dbReference type="EMBL" id="JABCRI010000010">
    <property type="protein sequence ID" value="KAF8400046.1"/>
    <property type="molecule type" value="Genomic_DNA"/>
</dbReference>
<dbReference type="OrthoDB" id="1924020at2759"/>
<evidence type="ECO:0000313" key="1">
    <source>
        <dbReference type="EMBL" id="KAF8400046.1"/>
    </source>
</evidence>
<name>A0A834Z711_TETSI</name>
<dbReference type="Proteomes" id="UP000655225">
    <property type="component" value="Unassembled WGS sequence"/>
</dbReference>
<protein>
    <submittedName>
        <fullName evidence="1">Uncharacterized protein</fullName>
    </submittedName>
</protein>
<dbReference type="AlphaFoldDB" id="A0A834Z711"/>
<accession>A0A834Z711</accession>
<sequence length="136" mass="15679">MNSKMKCEIGDYQRDGKYTVGLSKKINGVELGCNIVGNSPVGILEKENVWSELRLQVSKLMEENLWQQAELMWRNDEKRKAIKDLCLQPNQLINEKRTLLSCLSLRSSKVGTMRNQSQLSRLKGLILRKIWRRGSS</sequence>